<dbReference type="InterPro" id="IPR036013">
    <property type="entry name" value="Band_7/SPFH_dom_sf"/>
</dbReference>
<dbReference type="eggNOG" id="KOG2668">
    <property type="taxonomic scope" value="Eukaryota"/>
</dbReference>
<dbReference type="PANTHER" id="PTHR13806">
    <property type="entry name" value="FLOTILLIN-RELATED"/>
    <property type="match status" value="1"/>
</dbReference>
<accession>A0A177WFP3</accession>
<comment type="similarity">
    <text evidence="2 5">Belongs to the band 7/mec-2 family. Flotillin subfamily.</text>
</comment>
<evidence type="ECO:0000256" key="5">
    <source>
        <dbReference type="RuleBase" id="RU366054"/>
    </source>
</evidence>
<dbReference type="InterPro" id="IPR001107">
    <property type="entry name" value="Band_7"/>
</dbReference>
<dbReference type="GO" id="GO:0005886">
    <property type="term" value="C:plasma membrane"/>
    <property type="evidence" value="ECO:0007669"/>
    <property type="project" value="UniProtKB-SubCell"/>
</dbReference>
<proteinExistence type="inferred from homology"/>
<feature type="compositionally biased region" description="Basic and acidic residues" evidence="6">
    <location>
        <begin position="424"/>
        <end position="434"/>
    </location>
</feature>
<dbReference type="Gene3D" id="3.30.479.30">
    <property type="entry name" value="Band 7 domain"/>
    <property type="match status" value="1"/>
</dbReference>
<evidence type="ECO:0000313" key="9">
    <source>
        <dbReference type="Proteomes" id="UP000077115"/>
    </source>
</evidence>
<feature type="domain" description="Band 7" evidence="7">
    <location>
        <begin position="5"/>
        <end position="182"/>
    </location>
</feature>
<evidence type="ECO:0000256" key="6">
    <source>
        <dbReference type="SAM" id="MobiDB-lite"/>
    </source>
</evidence>
<sequence length="442" mass="48657">MSFRVAEANQYLVVTGANIVDVKVAKKAFVWPGQICRKFTITPINYTLSLHAMTAEKLEFELPAVFTIGPLDEPDALMKYARILTGVKNDDHIQELVRGVVEGETRVIAASMTMEEIFKERKFFKEHVMEGVQSELDQFGMKIFNANVKQLSDTTGSEYFKYLRLKSHEGAINQAKVDVAEARMKGNVGEADREGKQRKEASRIEADAVVYENTRKIEIAKAEASLKTEQTRFENEVSIAKIEAVKHQAMRNAELEREVESRRALVMQETARAEKLSKAKVEAETIAALADAAFYKAKVEADAFLYGEQKSAEAVRVKYAAQAAGIAQLNAAFGGDVSATMQYLMLERGTYESLAKANAEAVRGLAPKMTIWTTGSDADGNDPGKPIRDIFQTLPPLLSTINDQTGIAPPSWLAKLTGSATSSKTHESRIHPVSDDAPASSQ</sequence>
<protein>
    <recommendedName>
        <fullName evidence="7">Band 7 domain-containing protein</fullName>
    </recommendedName>
</protein>
<evidence type="ECO:0000313" key="8">
    <source>
        <dbReference type="EMBL" id="OAJ38504.1"/>
    </source>
</evidence>
<gene>
    <name evidence="8" type="ORF">BDEG_22423</name>
</gene>
<dbReference type="EMBL" id="DS022301">
    <property type="protein sequence ID" value="OAJ38504.1"/>
    <property type="molecule type" value="Genomic_DNA"/>
</dbReference>
<reference evidence="8 9" key="2">
    <citation type="submission" date="2016-05" db="EMBL/GenBank/DDBJ databases">
        <title>Lineage-specific infection strategies underlie the spectrum of fungal disease in amphibians.</title>
        <authorList>
            <person name="Cuomo C.A."/>
            <person name="Farrer R.A."/>
            <person name="James T."/>
            <person name="Longcore J."/>
            <person name="Birren B."/>
        </authorList>
    </citation>
    <scope>NUCLEOTIDE SEQUENCE [LARGE SCALE GENOMIC DNA]</scope>
    <source>
        <strain evidence="8 9">JEL423</strain>
    </source>
</reference>
<comment type="subcellular location">
    <subcellularLocation>
        <location evidence="1">Cell membrane</location>
    </subcellularLocation>
</comment>
<organism evidence="8 9">
    <name type="scientific">Batrachochytrium dendrobatidis (strain JEL423)</name>
    <dbReference type="NCBI Taxonomy" id="403673"/>
    <lineage>
        <taxon>Eukaryota</taxon>
        <taxon>Fungi</taxon>
        <taxon>Fungi incertae sedis</taxon>
        <taxon>Chytridiomycota</taxon>
        <taxon>Chytridiomycota incertae sedis</taxon>
        <taxon>Chytridiomycetes</taxon>
        <taxon>Rhizophydiales</taxon>
        <taxon>Rhizophydiales incertae sedis</taxon>
        <taxon>Batrachochytrium</taxon>
    </lineage>
</organism>
<evidence type="ECO:0000256" key="2">
    <source>
        <dbReference type="ARBA" id="ARBA00007161"/>
    </source>
</evidence>
<name>A0A177WFP3_BATDL</name>
<dbReference type="SUPFAM" id="SSF117892">
    <property type="entry name" value="Band 7/SPFH domain"/>
    <property type="match status" value="1"/>
</dbReference>
<dbReference type="OrthoDB" id="6080404at2759"/>
<evidence type="ECO:0000256" key="1">
    <source>
        <dbReference type="ARBA" id="ARBA00004236"/>
    </source>
</evidence>
<keyword evidence="3" id="KW-1003">Cell membrane</keyword>
<dbReference type="CDD" id="cd03399">
    <property type="entry name" value="SPFH_flotillin"/>
    <property type="match status" value="1"/>
</dbReference>
<dbReference type="Proteomes" id="UP000077115">
    <property type="component" value="Unassembled WGS sequence"/>
</dbReference>
<evidence type="ECO:0000256" key="3">
    <source>
        <dbReference type="ARBA" id="ARBA00022475"/>
    </source>
</evidence>
<evidence type="ECO:0000259" key="7">
    <source>
        <dbReference type="Pfam" id="PF01145"/>
    </source>
</evidence>
<feature type="region of interest" description="Disordered" evidence="6">
    <location>
        <begin position="416"/>
        <end position="442"/>
    </location>
</feature>
<dbReference type="Pfam" id="PF01145">
    <property type="entry name" value="Band_7"/>
    <property type="match status" value="1"/>
</dbReference>
<dbReference type="InterPro" id="IPR027705">
    <property type="entry name" value="Flotillin_fam"/>
</dbReference>
<dbReference type="PANTHER" id="PTHR13806:SF31">
    <property type="entry name" value="FLOTILLIN-LIKE PROTEIN 1-RELATED"/>
    <property type="match status" value="1"/>
</dbReference>
<dbReference type="VEuPathDB" id="FungiDB:BDEG_22423"/>
<dbReference type="STRING" id="403673.A0A177WFP3"/>
<dbReference type="AlphaFoldDB" id="A0A177WFP3"/>
<reference evidence="8 9" key="1">
    <citation type="submission" date="2006-10" db="EMBL/GenBank/DDBJ databases">
        <title>The Genome Sequence of Batrachochytrium dendrobatidis JEL423.</title>
        <authorList>
            <consortium name="The Broad Institute Genome Sequencing Platform"/>
            <person name="Birren B."/>
            <person name="Lander E."/>
            <person name="Galagan J."/>
            <person name="Cuomo C."/>
            <person name="Devon K."/>
            <person name="Jaffe D."/>
            <person name="Butler J."/>
            <person name="Alvarez P."/>
            <person name="Gnerre S."/>
            <person name="Grabherr M."/>
            <person name="Kleber M."/>
            <person name="Mauceli E."/>
            <person name="Brockman W."/>
            <person name="Young S."/>
            <person name="LaButti K."/>
            <person name="Sykes S."/>
            <person name="DeCaprio D."/>
            <person name="Crawford M."/>
            <person name="Koehrsen M."/>
            <person name="Engels R."/>
            <person name="Montgomery P."/>
            <person name="Pearson M."/>
            <person name="Howarth C."/>
            <person name="Larson L."/>
            <person name="White J."/>
            <person name="O'Leary S."/>
            <person name="Kodira C."/>
            <person name="Zeng Q."/>
            <person name="Yandava C."/>
            <person name="Alvarado L."/>
            <person name="Longcore J."/>
            <person name="James T."/>
        </authorList>
    </citation>
    <scope>NUCLEOTIDE SEQUENCE [LARGE SCALE GENOMIC DNA]</scope>
    <source>
        <strain evidence="8 9">JEL423</strain>
    </source>
</reference>
<evidence type="ECO:0000256" key="4">
    <source>
        <dbReference type="ARBA" id="ARBA00023136"/>
    </source>
</evidence>
<keyword evidence="4" id="KW-0472">Membrane</keyword>